<dbReference type="InterPro" id="IPR036423">
    <property type="entry name" value="SOD-like_Cu/Zn_dom_sf"/>
</dbReference>
<accession>A0A6M2D587</accession>
<sequence>MQTLLLILHLLLAAAAKVEDSEKKRNVSDAICVFNVGNVSGHVMFHQSTGGNVTVQGNLTNLPKGKHGFHVHQYGDLSNGCASTGPHFNPYGMNHGGPTAYDRHVGDLGNIEADENGSALFIMVDHLLTLNGNNSIIGRAVVVHANEDDLGCGGQNDSLTTGHAGGRLACCVIGIAKSKRKNEQLH</sequence>
<evidence type="ECO:0000256" key="9">
    <source>
        <dbReference type="RuleBase" id="RU000393"/>
    </source>
</evidence>
<keyword evidence="5 9" id="KW-0560">Oxidoreductase</keyword>
<dbReference type="GO" id="GO:0005507">
    <property type="term" value="F:copper ion binding"/>
    <property type="evidence" value="ECO:0007669"/>
    <property type="project" value="InterPro"/>
</dbReference>
<dbReference type="PROSITE" id="PS00087">
    <property type="entry name" value="SOD_CU_ZN_1"/>
    <property type="match status" value="1"/>
</dbReference>
<evidence type="ECO:0000259" key="11">
    <source>
        <dbReference type="Pfam" id="PF00080"/>
    </source>
</evidence>
<proteinExistence type="inferred from homology"/>
<keyword evidence="2 9" id="KW-0479">Metal-binding</keyword>
<comment type="similarity">
    <text evidence="1 9">Belongs to the Cu-Zn superoxide dismutase family.</text>
</comment>
<dbReference type="InterPro" id="IPR001424">
    <property type="entry name" value="SOD_Cu_Zn_dom"/>
</dbReference>
<reference evidence="12" key="1">
    <citation type="submission" date="2019-09" db="EMBL/GenBank/DDBJ databases">
        <title>Organ-specific transcriptomic study of the physiology of the cattle tick, Rhipicephalus microplus.</title>
        <authorList>
            <person name="Tirloni L."/>
            <person name="Braz G."/>
            <person name="Gandara A.C.P."/>
            <person name="Sabadin G.A."/>
            <person name="da Silva R.M."/>
            <person name="Guizzo M.G."/>
            <person name="Machado J.A."/>
            <person name="Costa E.P."/>
            <person name="Gomes H.F."/>
            <person name="Moraes J."/>
            <person name="Mota M.B.S."/>
            <person name="Mesquita R.D."/>
            <person name="Alvarenga P.H."/>
            <person name="Alves F."/>
            <person name="Seixas A."/>
            <person name="da Fonseca R.N."/>
            <person name="Fogaca A."/>
            <person name="Logullo C."/>
            <person name="Tanaka A."/>
            <person name="Daffre S."/>
            <person name="Termignoni C."/>
            <person name="Vaz I.S.Jr."/>
            <person name="Oliveira P.L."/>
            <person name="Ribeiro J.M."/>
        </authorList>
    </citation>
    <scope>NUCLEOTIDE SEQUENCE</scope>
    <source>
        <strain evidence="12">Porto Alegre</strain>
    </source>
</reference>
<keyword evidence="4" id="KW-0049">Antioxidant</keyword>
<evidence type="ECO:0000256" key="2">
    <source>
        <dbReference type="ARBA" id="ARBA00022723"/>
    </source>
</evidence>
<dbReference type="GO" id="GO:0004784">
    <property type="term" value="F:superoxide dismutase activity"/>
    <property type="evidence" value="ECO:0007669"/>
    <property type="project" value="UniProtKB-EC"/>
</dbReference>
<organism evidence="12">
    <name type="scientific">Rhipicephalus microplus</name>
    <name type="common">Cattle tick</name>
    <name type="synonym">Boophilus microplus</name>
    <dbReference type="NCBI Taxonomy" id="6941"/>
    <lineage>
        <taxon>Eukaryota</taxon>
        <taxon>Metazoa</taxon>
        <taxon>Ecdysozoa</taxon>
        <taxon>Arthropoda</taxon>
        <taxon>Chelicerata</taxon>
        <taxon>Arachnida</taxon>
        <taxon>Acari</taxon>
        <taxon>Parasitiformes</taxon>
        <taxon>Ixodida</taxon>
        <taxon>Ixodoidea</taxon>
        <taxon>Ixodidae</taxon>
        <taxon>Rhipicephalinae</taxon>
        <taxon>Rhipicephalus</taxon>
        <taxon>Boophilus</taxon>
    </lineage>
</organism>
<dbReference type="GeneID" id="119161048"/>
<comment type="catalytic activity">
    <reaction evidence="8 9">
        <text>2 superoxide + 2 H(+) = H2O2 + O2</text>
        <dbReference type="Rhea" id="RHEA:20696"/>
        <dbReference type="ChEBI" id="CHEBI:15378"/>
        <dbReference type="ChEBI" id="CHEBI:15379"/>
        <dbReference type="ChEBI" id="CHEBI:16240"/>
        <dbReference type="ChEBI" id="CHEBI:18421"/>
        <dbReference type="EC" id="1.15.1.1"/>
    </reaction>
</comment>
<dbReference type="EC" id="1.15.1.1" evidence="9"/>
<dbReference type="Gene3D" id="2.60.40.200">
    <property type="entry name" value="Superoxide dismutase, copper/zinc binding domain"/>
    <property type="match status" value="1"/>
</dbReference>
<dbReference type="PROSITE" id="PS00332">
    <property type="entry name" value="SOD_CU_ZN_2"/>
    <property type="match status" value="1"/>
</dbReference>
<evidence type="ECO:0000256" key="4">
    <source>
        <dbReference type="ARBA" id="ARBA00022862"/>
    </source>
</evidence>
<dbReference type="KEGG" id="rmp:119161046"/>
<evidence type="ECO:0000256" key="5">
    <source>
        <dbReference type="ARBA" id="ARBA00023002"/>
    </source>
</evidence>
<dbReference type="EMBL" id="GHWJ01007650">
    <property type="protein sequence ID" value="NOV40387.1"/>
    <property type="molecule type" value="Transcribed_RNA"/>
</dbReference>
<keyword evidence="3 9" id="KW-0862">Zinc</keyword>
<comment type="cofactor">
    <cofactor evidence="9">
        <name>Cu cation</name>
        <dbReference type="ChEBI" id="CHEBI:23378"/>
    </cofactor>
    <text evidence="9">Binds 1 copper ion per subunit.</text>
</comment>
<keyword evidence="7" id="KW-1015">Disulfide bond</keyword>
<dbReference type="InterPro" id="IPR024134">
    <property type="entry name" value="SOD_Cu/Zn_/chaperone"/>
</dbReference>
<dbReference type="RefSeq" id="XP_037269266.1">
    <property type="nucleotide sequence ID" value="XM_037413369.2"/>
</dbReference>
<evidence type="ECO:0000313" key="12">
    <source>
        <dbReference type="EMBL" id="NOV40387.1"/>
    </source>
</evidence>
<feature type="domain" description="Superoxide dismutase copper/zinc binding" evidence="11">
    <location>
        <begin position="39"/>
        <end position="173"/>
    </location>
</feature>
<comment type="cofactor">
    <cofactor evidence="9">
        <name>Zn(2+)</name>
        <dbReference type="ChEBI" id="CHEBI:29105"/>
    </cofactor>
    <text evidence="9">Binds 1 zinc ion per subunit.</text>
</comment>
<dbReference type="CDD" id="cd00305">
    <property type="entry name" value="Cu-Zn_Superoxide_Dismutase"/>
    <property type="match status" value="1"/>
</dbReference>
<dbReference type="Pfam" id="PF00080">
    <property type="entry name" value="Sod_Cu"/>
    <property type="match status" value="1"/>
</dbReference>
<dbReference type="PANTHER" id="PTHR10003">
    <property type="entry name" value="SUPEROXIDE DISMUTASE CU-ZN -RELATED"/>
    <property type="match status" value="1"/>
</dbReference>
<evidence type="ECO:0000256" key="7">
    <source>
        <dbReference type="ARBA" id="ARBA00023157"/>
    </source>
</evidence>
<dbReference type="FunFam" id="2.60.40.200:FF:000003">
    <property type="entry name" value="Superoxide dismutase [Cu-Zn], chloroplastic"/>
    <property type="match status" value="1"/>
</dbReference>
<dbReference type="InterPro" id="IPR018152">
    <property type="entry name" value="SOD_Cu/Zn_BS"/>
</dbReference>
<evidence type="ECO:0000256" key="10">
    <source>
        <dbReference type="SAM" id="SignalP"/>
    </source>
</evidence>
<dbReference type="AlphaFoldDB" id="A0A6M2D587"/>
<dbReference type="OMA" id="NDAERHI"/>
<comment type="function">
    <text evidence="9">Destroys radicals which are normally produced within the cells and which are toxic to biological systems.</text>
</comment>
<dbReference type="VEuPathDB" id="VectorBase:LOC119161046"/>
<evidence type="ECO:0000256" key="8">
    <source>
        <dbReference type="ARBA" id="ARBA00049204"/>
    </source>
</evidence>
<feature type="chain" id="PRO_5026907494" description="Superoxide dismutase [Cu-Zn]" evidence="10">
    <location>
        <begin position="17"/>
        <end position="186"/>
    </location>
</feature>
<dbReference type="OrthoDB" id="2015551at2759"/>
<dbReference type="SUPFAM" id="SSF49329">
    <property type="entry name" value="Cu,Zn superoxide dismutase-like"/>
    <property type="match status" value="1"/>
</dbReference>
<dbReference type="PRINTS" id="PR00068">
    <property type="entry name" value="CUZNDISMTASE"/>
</dbReference>
<keyword evidence="10" id="KW-0732">Signal</keyword>
<evidence type="ECO:0000256" key="6">
    <source>
        <dbReference type="ARBA" id="ARBA00023008"/>
    </source>
</evidence>
<name>A0A6M2D587_RHIMP</name>
<dbReference type="RefSeq" id="XP_037269267.1">
    <property type="nucleotide sequence ID" value="XM_037413370.2"/>
</dbReference>
<feature type="signal peptide" evidence="10">
    <location>
        <begin position="1"/>
        <end position="16"/>
    </location>
</feature>
<protein>
    <recommendedName>
        <fullName evidence="9">Superoxide dismutase [Cu-Zn]</fullName>
        <ecNumber evidence="9">1.15.1.1</ecNumber>
    </recommendedName>
</protein>
<keyword evidence="6 9" id="KW-0186">Copper</keyword>
<evidence type="ECO:0000256" key="1">
    <source>
        <dbReference type="ARBA" id="ARBA00010457"/>
    </source>
</evidence>
<evidence type="ECO:0000256" key="3">
    <source>
        <dbReference type="ARBA" id="ARBA00022833"/>
    </source>
</evidence>